<dbReference type="InterPro" id="IPR050194">
    <property type="entry name" value="Glycosyltransferase_grp1"/>
</dbReference>
<dbReference type="Proteomes" id="UP000249873">
    <property type="component" value="Chromosome"/>
</dbReference>
<dbReference type="EMBL" id="CP029480">
    <property type="protein sequence ID" value="AWV98605.1"/>
    <property type="molecule type" value="Genomic_DNA"/>
</dbReference>
<organism evidence="2 3">
    <name type="scientific">Arcticibacterium luteifluviistationis</name>
    <dbReference type="NCBI Taxonomy" id="1784714"/>
    <lineage>
        <taxon>Bacteria</taxon>
        <taxon>Pseudomonadati</taxon>
        <taxon>Bacteroidota</taxon>
        <taxon>Cytophagia</taxon>
        <taxon>Cytophagales</taxon>
        <taxon>Leadbetterellaceae</taxon>
        <taxon>Arcticibacterium</taxon>
    </lineage>
</organism>
<dbReference type="Gene3D" id="3.40.50.2000">
    <property type="entry name" value="Glycogen Phosphorylase B"/>
    <property type="match status" value="2"/>
</dbReference>
<protein>
    <submittedName>
        <fullName evidence="2">Glycosyltransferase family 1 protein</fullName>
    </submittedName>
</protein>
<dbReference type="PANTHER" id="PTHR45947:SF13">
    <property type="entry name" value="TRANSFERASE"/>
    <property type="match status" value="1"/>
</dbReference>
<proteinExistence type="predicted"/>
<evidence type="ECO:0000313" key="2">
    <source>
        <dbReference type="EMBL" id="AWV98605.1"/>
    </source>
</evidence>
<dbReference type="PANTHER" id="PTHR45947">
    <property type="entry name" value="SULFOQUINOVOSYL TRANSFERASE SQD2"/>
    <property type="match status" value="1"/>
</dbReference>
<dbReference type="OrthoDB" id="9790710at2"/>
<dbReference type="CDD" id="cd03801">
    <property type="entry name" value="GT4_PimA-like"/>
    <property type="match status" value="1"/>
</dbReference>
<gene>
    <name evidence="2" type="ORF">DJ013_10665</name>
</gene>
<dbReference type="SUPFAM" id="SSF53756">
    <property type="entry name" value="UDP-Glycosyltransferase/glycogen phosphorylase"/>
    <property type="match status" value="1"/>
</dbReference>
<accession>A0A2Z4GC30</accession>
<name>A0A2Z4GC30_9BACT</name>
<dbReference type="Pfam" id="PF00534">
    <property type="entry name" value="Glycos_transf_1"/>
    <property type="match status" value="1"/>
</dbReference>
<evidence type="ECO:0000259" key="1">
    <source>
        <dbReference type="Pfam" id="PF00534"/>
    </source>
</evidence>
<dbReference type="AlphaFoldDB" id="A0A2Z4GC30"/>
<sequence>MRILLIHQFLWSHYKAGIFQELENIVKGKPADTLHIIQTAKYEKSRLDFGEADTSIHTYEYELLFDDVYENTSYFDRVKQVFKRLRLIKPTVITLPGYYEPAMVTIHFIAKMMRIKVVLAVDSTESDNPNKWYAELIKKFIVYFADGFFCYGKKSADYMLKLGAPQSKILMRRNSVNNNLVADIHRKHKASAEFKEERKSYPKYNFIFVGRFLDIKNLNRLIQSFKNLERSDDWGLILVGDGPLKKEILEKYHNLKGLFILPPQEWHGVPKKLALADILVLPSYSEPWGLVTNEAMVCQMPVIASEQSGSSADLVRNNENGFVFDAYSEKELKGAMQFFVDQPEKILEYGKKSKEMIANFSPENVAHEMYQGYLKLHTD</sequence>
<dbReference type="GO" id="GO:0016757">
    <property type="term" value="F:glycosyltransferase activity"/>
    <property type="evidence" value="ECO:0007669"/>
    <property type="project" value="InterPro"/>
</dbReference>
<keyword evidence="2" id="KW-0808">Transferase</keyword>
<keyword evidence="3" id="KW-1185">Reference proteome</keyword>
<feature type="domain" description="Glycosyl transferase family 1" evidence="1">
    <location>
        <begin position="194"/>
        <end position="355"/>
    </location>
</feature>
<reference evidence="2 3" key="1">
    <citation type="submission" date="2018-05" db="EMBL/GenBank/DDBJ databases">
        <title>Complete genome sequence of Arcticibacterium luteifluviistationis SM1504T, a cytophagaceae bacterium isolated from Arctic surface seawater.</title>
        <authorList>
            <person name="Li Y."/>
            <person name="Qin Q.-L."/>
        </authorList>
    </citation>
    <scope>NUCLEOTIDE SEQUENCE [LARGE SCALE GENOMIC DNA]</scope>
    <source>
        <strain evidence="2 3">SM1504</strain>
    </source>
</reference>
<dbReference type="RefSeq" id="WP_111371798.1">
    <property type="nucleotide sequence ID" value="NZ_CP029480.1"/>
</dbReference>
<dbReference type="KEGG" id="als:DJ013_10665"/>
<evidence type="ECO:0000313" key="3">
    <source>
        <dbReference type="Proteomes" id="UP000249873"/>
    </source>
</evidence>
<dbReference type="InterPro" id="IPR001296">
    <property type="entry name" value="Glyco_trans_1"/>
</dbReference>